<organism evidence="2 3">
    <name type="scientific">Filobacillus milosensis</name>
    <dbReference type="NCBI Taxonomy" id="94137"/>
    <lineage>
        <taxon>Bacteria</taxon>
        <taxon>Bacillati</taxon>
        <taxon>Bacillota</taxon>
        <taxon>Bacilli</taxon>
        <taxon>Bacillales</taxon>
        <taxon>Bacillaceae</taxon>
        <taxon>Filobacillus</taxon>
    </lineage>
</organism>
<evidence type="ECO:0000313" key="3">
    <source>
        <dbReference type="Proteomes" id="UP000297975"/>
    </source>
</evidence>
<protein>
    <submittedName>
        <fullName evidence="2">Uncharacterized protein</fullName>
    </submittedName>
</protein>
<dbReference type="Proteomes" id="UP000297975">
    <property type="component" value="Unassembled WGS sequence"/>
</dbReference>
<dbReference type="OrthoDB" id="2971830at2"/>
<gene>
    <name evidence="2" type="ORF">E3U55_06525</name>
</gene>
<keyword evidence="1" id="KW-0472">Membrane</keyword>
<keyword evidence="1" id="KW-0812">Transmembrane</keyword>
<name>A0A4Y8IQS1_9BACI</name>
<dbReference type="EMBL" id="SOPW01000005">
    <property type="protein sequence ID" value="TFB22890.1"/>
    <property type="molecule type" value="Genomic_DNA"/>
</dbReference>
<reference evidence="2 3" key="1">
    <citation type="submission" date="2019-03" db="EMBL/GenBank/DDBJ databases">
        <authorList>
            <person name="He R.-H."/>
        </authorList>
    </citation>
    <scope>NUCLEOTIDE SEQUENCE [LARGE SCALE GENOMIC DNA]</scope>
    <source>
        <strain evidence="3">SH 714</strain>
    </source>
</reference>
<accession>A0A4Y8IQS1</accession>
<evidence type="ECO:0000256" key="1">
    <source>
        <dbReference type="SAM" id="Phobius"/>
    </source>
</evidence>
<comment type="caution">
    <text evidence="2">The sequence shown here is derived from an EMBL/GenBank/DDBJ whole genome shotgun (WGS) entry which is preliminary data.</text>
</comment>
<proteinExistence type="predicted"/>
<feature type="transmembrane region" description="Helical" evidence="1">
    <location>
        <begin position="34"/>
        <end position="56"/>
    </location>
</feature>
<keyword evidence="1" id="KW-1133">Transmembrane helix</keyword>
<dbReference type="RefSeq" id="WP_134339621.1">
    <property type="nucleotide sequence ID" value="NZ_SOPW01000005.1"/>
</dbReference>
<evidence type="ECO:0000313" key="2">
    <source>
        <dbReference type="EMBL" id="TFB22890.1"/>
    </source>
</evidence>
<keyword evidence="3" id="KW-1185">Reference proteome</keyword>
<dbReference type="AlphaFoldDB" id="A0A4Y8IQS1"/>
<feature type="transmembrane region" description="Helical" evidence="1">
    <location>
        <begin position="5"/>
        <end position="22"/>
    </location>
</feature>
<sequence>MDSRLMYGFVAGFAFMFIPVRSDLLEGLAQFLDTLLYVIGLVAAVIFGAVLIWNAFRSLKSSVK</sequence>